<protein>
    <submittedName>
        <fullName evidence="2">Uncharacterized protein</fullName>
    </submittedName>
</protein>
<reference evidence="2" key="1">
    <citation type="submission" date="2018-05" db="EMBL/GenBank/DDBJ databases">
        <authorList>
            <person name="Lanie J.A."/>
            <person name="Ng W.-L."/>
            <person name="Kazmierczak K.M."/>
            <person name="Andrzejewski T.M."/>
            <person name="Davidsen T.M."/>
            <person name="Wayne K.J."/>
            <person name="Tettelin H."/>
            <person name="Glass J.I."/>
            <person name="Rusch D."/>
            <person name="Podicherti R."/>
            <person name="Tsui H.-C.T."/>
            <person name="Winkler M.E."/>
        </authorList>
    </citation>
    <scope>NUCLEOTIDE SEQUENCE</scope>
</reference>
<dbReference type="AlphaFoldDB" id="A0A382HQ50"/>
<keyword evidence="1" id="KW-0472">Membrane</keyword>
<sequence length="190" mass="20571">MNEPTAVESRQNGLKQDGRRLKLTVGALLLSLAAVPLVGAAVPQQDLTGRFLLLATSRTGTMQRELDEAAAAGYRILTGSPTSGDEIAVILEKVVTPPNTYQYLLLATTLTGTMQREIDEAASEGFRLLPATMISKTGFFGDQEIVMIMEKSPNSSRRYQYMLLATVFTSTLQAEMAQAVAYGYEVVGMV</sequence>
<proteinExistence type="predicted"/>
<feature type="transmembrane region" description="Helical" evidence="1">
    <location>
        <begin position="21"/>
        <end position="42"/>
    </location>
</feature>
<name>A0A382HQ50_9ZZZZ</name>
<evidence type="ECO:0000313" key="2">
    <source>
        <dbReference type="EMBL" id="SVB88773.1"/>
    </source>
</evidence>
<dbReference type="EMBL" id="UINC01062296">
    <property type="protein sequence ID" value="SVB88773.1"/>
    <property type="molecule type" value="Genomic_DNA"/>
</dbReference>
<organism evidence="2">
    <name type="scientific">marine metagenome</name>
    <dbReference type="NCBI Taxonomy" id="408172"/>
    <lineage>
        <taxon>unclassified sequences</taxon>
        <taxon>metagenomes</taxon>
        <taxon>ecological metagenomes</taxon>
    </lineage>
</organism>
<keyword evidence="1" id="KW-0812">Transmembrane</keyword>
<keyword evidence="1" id="KW-1133">Transmembrane helix</keyword>
<feature type="non-terminal residue" evidence="2">
    <location>
        <position position="1"/>
    </location>
</feature>
<evidence type="ECO:0000256" key="1">
    <source>
        <dbReference type="SAM" id="Phobius"/>
    </source>
</evidence>
<accession>A0A382HQ50</accession>
<feature type="non-terminal residue" evidence="2">
    <location>
        <position position="190"/>
    </location>
</feature>
<gene>
    <name evidence="2" type="ORF">METZ01_LOCUS241627</name>
</gene>